<dbReference type="Proteomes" id="UP001500483">
    <property type="component" value="Unassembled WGS sequence"/>
</dbReference>
<feature type="domain" description="DUF305" evidence="2">
    <location>
        <begin position="93"/>
        <end position="236"/>
    </location>
</feature>
<comment type="caution">
    <text evidence="5">The sequence shown here is derived from an EMBL/GenBank/DDBJ whole genome shotgun (WGS) entry which is preliminary data.</text>
</comment>
<sequence length="238" mass="25525">MQRTSFDRSPRSRPRDRPGPSAPRARLRVLAGAALTCGLVLTGCGPAEQPAPPPPAPDAPPPVEDDATDGDEVSDDEDPGVEEPEDASHTGTDQEFARRLLAHHQLLLEISSLARESGDPRAARFAERIAPERQAEADELTAWLTAVEGAPSGSAPEDLVTEDDEQSGLPHPDLVERLRTARGTEFTAPFKQAVSELYGCSEQLAQAEMQEGSAAQMRALAERVLDEHDGERAELAAL</sequence>
<feature type="compositionally biased region" description="Pro residues" evidence="1">
    <location>
        <begin position="49"/>
        <end position="62"/>
    </location>
</feature>
<gene>
    <name evidence="3" type="ORF">GCM10020366_12010</name>
    <name evidence="4" type="ORF">GCM10020366_12540</name>
    <name evidence="5" type="ORF">GCM10020366_69590</name>
</gene>
<reference evidence="5" key="3">
    <citation type="submission" date="2023-12" db="EMBL/GenBank/DDBJ databases">
        <authorList>
            <person name="Sun Q."/>
            <person name="Inoue M."/>
        </authorList>
    </citation>
    <scope>NUCLEOTIDE SEQUENCE</scope>
    <source>
        <strain evidence="5">JCM 9687</strain>
    </source>
</reference>
<feature type="compositionally biased region" description="Acidic residues" evidence="1">
    <location>
        <begin position="63"/>
        <end position="85"/>
    </location>
</feature>
<evidence type="ECO:0000259" key="2">
    <source>
        <dbReference type="Pfam" id="PF03713"/>
    </source>
</evidence>
<protein>
    <recommendedName>
        <fullName evidence="2">DUF305 domain-containing protein</fullName>
    </recommendedName>
</protein>
<reference evidence="5" key="1">
    <citation type="journal article" date="2014" name="Int. J. Syst. Evol. Microbiol.">
        <title>Complete genome of a new Firmicutes species belonging to the dominant human colonic microbiota ('Ruminococcus bicirculans') reveals two chromosomes and a selective capacity to utilize plant glucans.</title>
        <authorList>
            <consortium name="NISC Comparative Sequencing Program"/>
            <person name="Wegmann U."/>
            <person name="Louis P."/>
            <person name="Goesmann A."/>
            <person name="Henrissat B."/>
            <person name="Duncan S.H."/>
            <person name="Flint H.J."/>
        </authorList>
    </citation>
    <scope>NUCLEOTIDE SEQUENCE</scope>
    <source>
        <strain evidence="5">JCM 9687</strain>
    </source>
</reference>
<reference evidence="6" key="2">
    <citation type="journal article" date="2019" name="Int. J. Syst. Evol. Microbiol.">
        <title>The Global Catalogue of Microorganisms (GCM) 10K type strain sequencing project: providing services to taxonomists for standard genome sequencing and annotation.</title>
        <authorList>
            <consortium name="The Broad Institute Genomics Platform"/>
            <consortium name="The Broad Institute Genome Sequencing Center for Infectious Disease"/>
            <person name="Wu L."/>
            <person name="Ma J."/>
        </authorList>
    </citation>
    <scope>NUCLEOTIDE SEQUENCE [LARGE SCALE GENOMIC DNA]</scope>
    <source>
        <strain evidence="6">JCM 9687</strain>
    </source>
</reference>
<dbReference type="RefSeq" id="WP_258342664.1">
    <property type="nucleotide sequence ID" value="NZ_BAAAYK010000037.1"/>
</dbReference>
<dbReference type="InterPro" id="IPR005183">
    <property type="entry name" value="DUF305_CopM-like"/>
</dbReference>
<dbReference type="EMBL" id="BAAAYK010000038">
    <property type="protein sequence ID" value="GAA3354841.1"/>
    <property type="molecule type" value="Genomic_DNA"/>
</dbReference>
<accession>A0ABP6S2J1</accession>
<feature type="region of interest" description="Disordered" evidence="1">
    <location>
        <begin position="1"/>
        <end position="25"/>
    </location>
</feature>
<feature type="compositionally biased region" description="Basic and acidic residues" evidence="1">
    <location>
        <begin position="1"/>
        <end position="18"/>
    </location>
</feature>
<dbReference type="EMBL" id="BAAAYK010000037">
    <property type="protein sequence ID" value="GAA3354637.1"/>
    <property type="molecule type" value="Genomic_DNA"/>
</dbReference>
<dbReference type="Pfam" id="PF03713">
    <property type="entry name" value="DUF305"/>
    <property type="match status" value="1"/>
</dbReference>
<evidence type="ECO:0000313" key="5">
    <source>
        <dbReference type="EMBL" id="GAA3366288.1"/>
    </source>
</evidence>
<proteinExistence type="predicted"/>
<feature type="region of interest" description="Disordered" evidence="1">
    <location>
        <begin position="42"/>
        <end position="97"/>
    </location>
</feature>
<dbReference type="InterPro" id="IPR012347">
    <property type="entry name" value="Ferritin-like"/>
</dbReference>
<feature type="region of interest" description="Disordered" evidence="1">
    <location>
        <begin position="149"/>
        <end position="171"/>
    </location>
</feature>
<evidence type="ECO:0000313" key="3">
    <source>
        <dbReference type="EMBL" id="GAA3354637.1"/>
    </source>
</evidence>
<name>A0ABP6S2J1_9PSEU</name>
<keyword evidence="6" id="KW-1185">Reference proteome</keyword>
<evidence type="ECO:0000313" key="4">
    <source>
        <dbReference type="EMBL" id="GAA3354841.1"/>
    </source>
</evidence>
<dbReference type="Gene3D" id="1.20.1260.10">
    <property type="match status" value="1"/>
</dbReference>
<evidence type="ECO:0000313" key="6">
    <source>
        <dbReference type="Proteomes" id="UP001500483"/>
    </source>
</evidence>
<dbReference type="EMBL" id="BAAAYK010000038">
    <property type="protein sequence ID" value="GAA3366288.1"/>
    <property type="molecule type" value="Genomic_DNA"/>
</dbReference>
<organism evidence="5 6">
    <name type="scientific">Saccharopolyspora gregorii</name>
    <dbReference type="NCBI Taxonomy" id="33914"/>
    <lineage>
        <taxon>Bacteria</taxon>
        <taxon>Bacillati</taxon>
        <taxon>Actinomycetota</taxon>
        <taxon>Actinomycetes</taxon>
        <taxon>Pseudonocardiales</taxon>
        <taxon>Pseudonocardiaceae</taxon>
        <taxon>Saccharopolyspora</taxon>
    </lineage>
</organism>
<evidence type="ECO:0000256" key="1">
    <source>
        <dbReference type="SAM" id="MobiDB-lite"/>
    </source>
</evidence>